<keyword evidence="2" id="KW-1185">Reference proteome</keyword>
<dbReference type="Proteomes" id="UP000054217">
    <property type="component" value="Unassembled WGS sequence"/>
</dbReference>
<dbReference type="HOGENOM" id="CLU_1461889_0_0_1"/>
<evidence type="ECO:0000313" key="2">
    <source>
        <dbReference type="Proteomes" id="UP000054217"/>
    </source>
</evidence>
<organism evidence="1 2">
    <name type="scientific">Pisolithus tinctorius Marx 270</name>
    <dbReference type="NCBI Taxonomy" id="870435"/>
    <lineage>
        <taxon>Eukaryota</taxon>
        <taxon>Fungi</taxon>
        <taxon>Dikarya</taxon>
        <taxon>Basidiomycota</taxon>
        <taxon>Agaricomycotina</taxon>
        <taxon>Agaricomycetes</taxon>
        <taxon>Agaricomycetidae</taxon>
        <taxon>Boletales</taxon>
        <taxon>Sclerodermatineae</taxon>
        <taxon>Pisolithaceae</taxon>
        <taxon>Pisolithus</taxon>
    </lineage>
</organism>
<dbReference type="EMBL" id="KN832196">
    <property type="protein sequence ID" value="KIN93228.1"/>
    <property type="molecule type" value="Genomic_DNA"/>
</dbReference>
<dbReference type="AlphaFoldDB" id="A0A0C3NCD1"/>
<proteinExistence type="predicted"/>
<sequence>MICRVLNYFSHAIPPLIIYDNLKCSWDICLIPDVAVLDGQLAHGPNMMGATSPRPLLAVLDGRLAHGPNVMWSRRLDLCGRPRRPLAHGPRVTWLNADLMSFGRLGRPTGTRTEGDAYCTPIRRRWPSRTADWHKARITELHAIQDICRPSKTASWQAMPRSCDRILADTDGRLGRPRADAMHVT</sequence>
<reference evidence="2" key="2">
    <citation type="submission" date="2015-01" db="EMBL/GenBank/DDBJ databases">
        <title>Evolutionary Origins and Diversification of the Mycorrhizal Mutualists.</title>
        <authorList>
            <consortium name="DOE Joint Genome Institute"/>
            <consortium name="Mycorrhizal Genomics Consortium"/>
            <person name="Kohler A."/>
            <person name="Kuo A."/>
            <person name="Nagy L.G."/>
            <person name="Floudas D."/>
            <person name="Copeland A."/>
            <person name="Barry K.W."/>
            <person name="Cichocki N."/>
            <person name="Veneault-Fourrey C."/>
            <person name="LaButti K."/>
            <person name="Lindquist E.A."/>
            <person name="Lipzen A."/>
            <person name="Lundell T."/>
            <person name="Morin E."/>
            <person name="Murat C."/>
            <person name="Riley R."/>
            <person name="Ohm R."/>
            <person name="Sun H."/>
            <person name="Tunlid A."/>
            <person name="Henrissat B."/>
            <person name="Grigoriev I.V."/>
            <person name="Hibbett D.S."/>
            <person name="Martin F."/>
        </authorList>
    </citation>
    <scope>NUCLEOTIDE SEQUENCE [LARGE SCALE GENOMIC DNA]</scope>
    <source>
        <strain evidence="2">Marx 270</strain>
    </source>
</reference>
<evidence type="ECO:0000313" key="1">
    <source>
        <dbReference type="EMBL" id="KIN93228.1"/>
    </source>
</evidence>
<accession>A0A0C3NCD1</accession>
<protein>
    <submittedName>
        <fullName evidence="1">Uncharacterized protein</fullName>
    </submittedName>
</protein>
<gene>
    <name evidence="1" type="ORF">M404DRAFT_36274</name>
</gene>
<name>A0A0C3NCD1_PISTI</name>
<dbReference type="InParanoid" id="A0A0C3NCD1"/>
<reference evidence="1 2" key="1">
    <citation type="submission" date="2014-04" db="EMBL/GenBank/DDBJ databases">
        <authorList>
            <consortium name="DOE Joint Genome Institute"/>
            <person name="Kuo A."/>
            <person name="Kohler A."/>
            <person name="Costa M.D."/>
            <person name="Nagy L.G."/>
            <person name="Floudas D."/>
            <person name="Copeland A."/>
            <person name="Barry K.W."/>
            <person name="Cichocki N."/>
            <person name="Veneault-Fourrey C."/>
            <person name="LaButti K."/>
            <person name="Lindquist E.A."/>
            <person name="Lipzen A."/>
            <person name="Lundell T."/>
            <person name="Morin E."/>
            <person name="Murat C."/>
            <person name="Sun H."/>
            <person name="Tunlid A."/>
            <person name="Henrissat B."/>
            <person name="Grigoriev I.V."/>
            <person name="Hibbett D.S."/>
            <person name="Martin F."/>
            <person name="Nordberg H.P."/>
            <person name="Cantor M.N."/>
            <person name="Hua S.X."/>
        </authorList>
    </citation>
    <scope>NUCLEOTIDE SEQUENCE [LARGE SCALE GENOMIC DNA]</scope>
    <source>
        <strain evidence="1 2">Marx 270</strain>
    </source>
</reference>